<dbReference type="SUPFAM" id="SSF81301">
    <property type="entry name" value="Nucleotidyltransferase"/>
    <property type="match status" value="1"/>
</dbReference>
<dbReference type="GO" id="GO:0031123">
    <property type="term" value="P:RNA 3'-end processing"/>
    <property type="evidence" value="ECO:0007669"/>
    <property type="project" value="TreeGrafter"/>
</dbReference>
<dbReference type="GO" id="GO:0016779">
    <property type="term" value="F:nucleotidyltransferase activity"/>
    <property type="evidence" value="ECO:0007669"/>
    <property type="project" value="TreeGrafter"/>
</dbReference>
<accession>D3BML7</accession>
<dbReference type="Pfam" id="PF22600">
    <property type="entry name" value="MTPAP-like_central"/>
    <property type="match status" value="1"/>
</dbReference>
<keyword evidence="4" id="KW-1185">Reference proteome</keyword>
<dbReference type="EMBL" id="ADBJ01000043">
    <property type="protein sequence ID" value="EFA77229.1"/>
    <property type="molecule type" value="Genomic_DNA"/>
</dbReference>
<dbReference type="GeneID" id="31367906"/>
<feature type="compositionally biased region" description="Low complexity" evidence="1">
    <location>
        <begin position="378"/>
        <end position="435"/>
    </location>
</feature>
<evidence type="ECO:0000259" key="2">
    <source>
        <dbReference type="Pfam" id="PF22600"/>
    </source>
</evidence>
<dbReference type="STRING" id="670386.D3BML7"/>
<reference evidence="3 4" key="1">
    <citation type="journal article" date="2011" name="Genome Res.">
        <title>Phylogeny-wide analysis of social amoeba genomes highlights ancient origins for complex intercellular communication.</title>
        <authorList>
            <person name="Heidel A.J."/>
            <person name="Lawal H.M."/>
            <person name="Felder M."/>
            <person name="Schilde C."/>
            <person name="Helps N.R."/>
            <person name="Tunggal B."/>
            <person name="Rivero F."/>
            <person name="John U."/>
            <person name="Schleicher M."/>
            <person name="Eichinger L."/>
            <person name="Platzer M."/>
            <person name="Noegel A.A."/>
            <person name="Schaap P."/>
            <person name="Gloeckner G."/>
        </authorList>
    </citation>
    <scope>NUCLEOTIDE SEQUENCE [LARGE SCALE GENOMIC DNA]</scope>
    <source>
        <strain evidence="4">ATCC 26659 / Pp 5 / PN500</strain>
    </source>
</reference>
<feature type="region of interest" description="Disordered" evidence="1">
    <location>
        <begin position="378"/>
        <end position="496"/>
    </location>
</feature>
<sequence length="788" mass="91014">MDYQDKQQQHQHQQQQQQKDVVWVTSGFREEYLKKKILNDDDREKLSVVPMVESRFSLADELRLAEVADRHLLKNDVQHYVDVLLTMMENRWQLVADTLLGFATEKLPTKKQYRLDALALTVSNLTELRELRLRNQRNPATLHSDLVKESYEQQLDSMVDEISAIADDIENDRSQTLLQANKTQQKKKSHISQMMHSQLGAESEQELRAQHQEEREMVKANLTDEYNESVRSIIDDAYDSEAELQDFEIEWKDYWQTTFNQLSSRQNRELAEFRKREKVLLKHKELEFENINREYERTVNLANQKARDDRKQMDRVKMNASLQQEELANHLKRIPAIYSPPAETPIVPTIVKPQTYDKSTQSPIVITPTTTINVISVTPNTNLNSNTTTTTTTNSNTNTTPISTSNSTTTSTPINNPPKNIIANNNNNEKNNNNKTKVENKPVTKDKEVASKSNKDNITKEKGKEIKVANNNNKDKENNKIDNNNNNNNNKDNKINSKLNNDIVVDKSVNKNVNQTVVKNVEKVETKVENKNEESTPVNNNNIVANSDKRLVRKMEKLVNDFGMFRINENGEPAAGEADKYSHLDPNHPLAQQRKRIIETTKKLVEINHSMKELNNVKSFKGYNPELFLFGSSSNGLAFQSSDLDISLVTSKPLDQTRGTFRIADLLKRNNFKDIQPITRTRVPIVKFRDEDSKLSCDLSINNPLAIYNSKMIYDYCSIDNRVRPLALVIKKWLCQYDYTLLTVRKHSNTTVTTTVGQWSAAFHQGKEIRWQSDARQICRWQERQVLQ</sequence>
<dbReference type="PANTHER" id="PTHR12271:SF40">
    <property type="entry name" value="POLY(A) RNA POLYMERASE GLD2"/>
    <property type="match status" value="1"/>
</dbReference>
<dbReference type="CDD" id="cd05402">
    <property type="entry name" value="NT_PAP_TUTase"/>
    <property type="match status" value="1"/>
</dbReference>
<gene>
    <name evidence="3" type="ORF">PPL_12439</name>
</gene>
<dbReference type="Gene3D" id="3.30.460.10">
    <property type="entry name" value="Beta Polymerase, domain 2"/>
    <property type="match status" value="1"/>
</dbReference>
<dbReference type="InParanoid" id="D3BML7"/>
<feature type="compositionally biased region" description="Basic and acidic residues" evidence="1">
    <location>
        <begin position="436"/>
        <end position="480"/>
    </location>
</feature>
<comment type="caution">
    <text evidence="3">The sequence shown here is derived from an EMBL/GenBank/DDBJ whole genome shotgun (WGS) entry which is preliminary data.</text>
</comment>
<name>D3BML7_HETP5</name>
<evidence type="ECO:0000256" key="1">
    <source>
        <dbReference type="SAM" id="MobiDB-lite"/>
    </source>
</evidence>
<evidence type="ECO:0000313" key="3">
    <source>
        <dbReference type="EMBL" id="EFA77229.1"/>
    </source>
</evidence>
<evidence type="ECO:0000313" key="4">
    <source>
        <dbReference type="Proteomes" id="UP000001396"/>
    </source>
</evidence>
<dbReference type="InterPro" id="IPR054708">
    <property type="entry name" value="MTPAP-like_central"/>
</dbReference>
<feature type="compositionally biased region" description="Low complexity" evidence="1">
    <location>
        <begin position="481"/>
        <end position="496"/>
    </location>
</feature>
<organism evidence="3 4">
    <name type="scientific">Heterostelium pallidum (strain ATCC 26659 / Pp 5 / PN500)</name>
    <name type="common">Cellular slime mold</name>
    <name type="synonym">Polysphondylium pallidum</name>
    <dbReference type="NCBI Taxonomy" id="670386"/>
    <lineage>
        <taxon>Eukaryota</taxon>
        <taxon>Amoebozoa</taxon>
        <taxon>Evosea</taxon>
        <taxon>Eumycetozoa</taxon>
        <taxon>Dictyostelia</taxon>
        <taxon>Acytosteliales</taxon>
        <taxon>Acytosteliaceae</taxon>
        <taxon>Heterostelium</taxon>
    </lineage>
</organism>
<protein>
    <recommendedName>
        <fullName evidence="2">Poly(A) RNA polymerase mitochondrial-like central palm domain-containing protein</fullName>
    </recommendedName>
</protein>
<dbReference type="AlphaFoldDB" id="D3BML7"/>
<dbReference type="RefSeq" id="XP_020429358.1">
    <property type="nucleotide sequence ID" value="XM_020583171.1"/>
</dbReference>
<dbReference type="PANTHER" id="PTHR12271">
    <property type="entry name" value="POLY A POLYMERASE CID PAP -RELATED"/>
    <property type="match status" value="1"/>
</dbReference>
<feature type="domain" description="Poly(A) RNA polymerase mitochondrial-like central palm" evidence="2">
    <location>
        <begin position="593"/>
        <end position="717"/>
    </location>
</feature>
<dbReference type="Proteomes" id="UP000001396">
    <property type="component" value="Unassembled WGS sequence"/>
</dbReference>
<dbReference type="InterPro" id="IPR043519">
    <property type="entry name" value="NT_sf"/>
</dbReference>
<proteinExistence type="predicted"/>